<feature type="chain" id="PRO_5041942679" description="Lipoprotein" evidence="2">
    <location>
        <begin position="18"/>
        <end position="232"/>
    </location>
</feature>
<dbReference type="Proteomes" id="UP000234560">
    <property type="component" value="Chromosome"/>
</dbReference>
<dbReference type="RefSeq" id="WP_180805340.1">
    <property type="nucleotide sequence ID" value="NZ_CP136958.1"/>
</dbReference>
<evidence type="ECO:0008006" key="5">
    <source>
        <dbReference type="Google" id="ProtNLM"/>
    </source>
</evidence>
<reference evidence="3" key="2">
    <citation type="submission" date="2023-10" db="EMBL/GenBank/DDBJ databases">
        <authorList>
            <person name="Choi B."/>
        </authorList>
    </citation>
    <scope>NUCLEOTIDE SEQUENCE</scope>
    <source>
        <strain evidence="3">UMB0763</strain>
    </source>
</reference>
<evidence type="ECO:0000256" key="1">
    <source>
        <dbReference type="SAM" id="MobiDB-lite"/>
    </source>
</evidence>
<evidence type="ECO:0000313" key="3">
    <source>
        <dbReference type="EMBL" id="WOT01541.1"/>
    </source>
</evidence>
<reference evidence="3" key="1">
    <citation type="submission" date="2017-12" db="EMBL/GenBank/DDBJ databases">
        <authorList>
            <person name="Thomas-White K."/>
            <person name="Wolfe A.J."/>
        </authorList>
    </citation>
    <scope>NUCLEOTIDE SEQUENCE</scope>
    <source>
        <strain evidence="3">UMB0763</strain>
    </source>
</reference>
<evidence type="ECO:0000256" key="2">
    <source>
        <dbReference type="SAM" id="SignalP"/>
    </source>
</evidence>
<keyword evidence="2" id="KW-0732">Signal</keyword>
<dbReference type="EMBL" id="CP136958">
    <property type="protein sequence ID" value="WOT01541.1"/>
    <property type="molecule type" value="Genomic_DNA"/>
</dbReference>
<sequence length="232" mass="23025">MAAVAAGALTVALGAGAARCAIAPQEGAQDSPQGQAQPAAAGADAATGKAASGAEALWNTVWTGADDPTATLRIVEGAMVESAGGTERAWFFSAEEPTEADGVLSVPIDVKGTGDKAGGLSLIQVSGGGDARTLACDLLTQAYAPQKAREGTFSVTGTDGRLSEALGVDVAAIEEAVARKAAEVSPQAAGASWDKEVWLDYAGNVASTTFTLDDPASTVVTVVSRGGSLEAM</sequence>
<proteinExistence type="predicted"/>
<dbReference type="KEGG" id="cpyr:CYJ47_09720"/>
<dbReference type="AlphaFoldDB" id="A0AAF0YRS6"/>
<evidence type="ECO:0000313" key="4">
    <source>
        <dbReference type="Proteomes" id="UP000234560"/>
    </source>
</evidence>
<accession>A0AAF0YRS6</accession>
<organism evidence="3 4">
    <name type="scientific">Corynebacterium pyruviciproducens</name>
    <dbReference type="NCBI Taxonomy" id="598660"/>
    <lineage>
        <taxon>Bacteria</taxon>
        <taxon>Bacillati</taxon>
        <taxon>Actinomycetota</taxon>
        <taxon>Actinomycetes</taxon>
        <taxon>Mycobacteriales</taxon>
        <taxon>Corynebacteriaceae</taxon>
        <taxon>Corynebacterium</taxon>
    </lineage>
</organism>
<feature type="signal peptide" evidence="2">
    <location>
        <begin position="1"/>
        <end position="17"/>
    </location>
</feature>
<gene>
    <name evidence="3" type="ORF">CYJ47_09720</name>
</gene>
<feature type="region of interest" description="Disordered" evidence="1">
    <location>
        <begin position="27"/>
        <end position="46"/>
    </location>
</feature>
<protein>
    <recommendedName>
        <fullName evidence="5">Lipoprotein</fullName>
    </recommendedName>
</protein>
<name>A0AAF0YRS6_9CORY</name>